<dbReference type="PANTHER" id="PTHR30383">
    <property type="entry name" value="THIOESTERASE 1/PROTEASE 1/LYSOPHOSPHOLIPASE L1"/>
    <property type="match status" value="1"/>
</dbReference>
<dbReference type="Gene3D" id="3.40.50.1110">
    <property type="entry name" value="SGNH hydrolase"/>
    <property type="match status" value="1"/>
</dbReference>
<protein>
    <recommendedName>
        <fullName evidence="1">SGNH hydrolase-type esterase domain-containing protein</fullName>
    </recommendedName>
</protein>
<dbReference type="GO" id="GO:0004622">
    <property type="term" value="F:phosphatidylcholine lysophospholipase activity"/>
    <property type="evidence" value="ECO:0007669"/>
    <property type="project" value="TreeGrafter"/>
</dbReference>
<dbReference type="PANTHER" id="PTHR30383:SF5">
    <property type="entry name" value="SGNH HYDROLASE-TYPE ESTERASE DOMAIN-CONTAINING PROTEIN"/>
    <property type="match status" value="1"/>
</dbReference>
<evidence type="ECO:0000259" key="1">
    <source>
        <dbReference type="Pfam" id="PF13472"/>
    </source>
</evidence>
<dbReference type="InterPro" id="IPR036514">
    <property type="entry name" value="SGNH_hydro_sf"/>
</dbReference>
<gene>
    <name evidence="2" type="ORF">A2264_04810</name>
</gene>
<dbReference type="SUPFAM" id="SSF52266">
    <property type="entry name" value="SGNH hydrolase"/>
    <property type="match status" value="1"/>
</dbReference>
<dbReference type="AlphaFoldDB" id="A0A1F4W2L3"/>
<evidence type="ECO:0000313" key="2">
    <source>
        <dbReference type="EMBL" id="OGC63656.1"/>
    </source>
</evidence>
<proteinExistence type="predicted"/>
<reference evidence="2 3" key="1">
    <citation type="journal article" date="2016" name="Nat. Commun.">
        <title>Thousands of microbial genomes shed light on interconnected biogeochemical processes in an aquifer system.</title>
        <authorList>
            <person name="Anantharaman K."/>
            <person name="Brown C.T."/>
            <person name="Hug L.A."/>
            <person name="Sharon I."/>
            <person name="Castelle C.J."/>
            <person name="Probst A.J."/>
            <person name="Thomas B.C."/>
            <person name="Singh A."/>
            <person name="Wilkins M.J."/>
            <person name="Karaoz U."/>
            <person name="Brodie E.L."/>
            <person name="Williams K.H."/>
            <person name="Hubbard S.S."/>
            <person name="Banfield J.F."/>
        </authorList>
    </citation>
    <scope>NUCLEOTIDE SEQUENCE [LARGE SCALE GENOMIC DNA]</scope>
</reference>
<dbReference type="EMBL" id="MEVT01000005">
    <property type="protein sequence ID" value="OGC63656.1"/>
    <property type="molecule type" value="Genomic_DNA"/>
</dbReference>
<accession>A0A1F4W2L3</accession>
<name>A0A1F4W2L3_UNCKA</name>
<dbReference type="InterPro" id="IPR013830">
    <property type="entry name" value="SGNH_hydro"/>
</dbReference>
<dbReference type="InterPro" id="IPR051532">
    <property type="entry name" value="Ester_Hydrolysis_Enzymes"/>
</dbReference>
<dbReference type="Pfam" id="PF13472">
    <property type="entry name" value="Lipase_GDSL_2"/>
    <property type="match status" value="1"/>
</dbReference>
<organism evidence="2 3">
    <name type="scientific">candidate division WWE3 bacterium RIFOXYA2_FULL_46_9</name>
    <dbReference type="NCBI Taxonomy" id="1802636"/>
    <lineage>
        <taxon>Bacteria</taxon>
        <taxon>Katanobacteria</taxon>
    </lineage>
</organism>
<dbReference type="Proteomes" id="UP000176614">
    <property type="component" value="Unassembled WGS sequence"/>
</dbReference>
<sequence length="242" mass="27363">MRAVKIITVFTLVLCYLYFSYARFYNYIGELDLRSPYTTKAFDIDNPLGNGFAKYVALGDSLSAGVGSLDTKNTFVYDYALKLSSTYQKVSVVNLGEPGATTYDLINRQLPEAILAQPDYITLLIGTNDIHCRSSAVNFERNYSQILQELLSKTNAQIIVINLPYLGSEKIAYPPYNLVLDFRTKQFNRIISSLVDSDRLKLVDLYEASYDFAKNSPDFYSTDLFHPSDTGYALWGKLINAY</sequence>
<evidence type="ECO:0000313" key="3">
    <source>
        <dbReference type="Proteomes" id="UP000176614"/>
    </source>
</evidence>
<feature type="domain" description="SGNH hydrolase-type esterase" evidence="1">
    <location>
        <begin position="57"/>
        <end position="234"/>
    </location>
</feature>
<dbReference type="CDD" id="cd00229">
    <property type="entry name" value="SGNH_hydrolase"/>
    <property type="match status" value="1"/>
</dbReference>
<comment type="caution">
    <text evidence="2">The sequence shown here is derived from an EMBL/GenBank/DDBJ whole genome shotgun (WGS) entry which is preliminary data.</text>
</comment>